<evidence type="ECO:0000313" key="2">
    <source>
        <dbReference type="Proteomes" id="UP000648482"/>
    </source>
</evidence>
<evidence type="ECO:0000313" key="1">
    <source>
        <dbReference type="EMBL" id="MBE0361623.1"/>
    </source>
</evidence>
<accession>A0ABR9E4W7</accession>
<organism evidence="1 2">
    <name type="scientific">Pseudoalteromonas aliena SW19</name>
    <dbReference type="NCBI Taxonomy" id="1314866"/>
    <lineage>
        <taxon>Bacteria</taxon>
        <taxon>Pseudomonadati</taxon>
        <taxon>Pseudomonadota</taxon>
        <taxon>Gammaproteobacteria</taxon>
        <taxon>Alteromonadales</taxon>
        <taxon>Pseudoalteromonadaceae</taxon>
        <taxon>Pseudoalteromonas</taxon>
    </lineage>
</organism>
<reference evidence="1 2" key="1">
    <citation type="submission" date="2015-06" db="EMBL/GenBank/DDBJ databases">
        <title>Genome sequence of Pseudoalteromonas aliena.</title>
        <authorList>
            <person name="Xie B.-B."/>
            <person name="Rong J.-C."/>
            <person name="Qin Q.-L."/>
            <person name="Zhang Y.-Z."/>
        </authorList>
    </citation>
    <scope>NUCLEOTIDE SEQUENCE [LARGE SCALE GENOMIC DNA]</scope>
    <source>
        <strain evidence="1 2">SW19</strain>
    </source>
</reference>
<name>A0ABR9E4W7_9GAMM</name>
<protein>
    <recommendedName>
        <fullName evidence="3">RES domain-containing protein</fullName>
    </recommendedName>
</protein>
<sequence>MFPIKEYLQYVNLAELHKKITEFRDLDIKNLKYTEIQESILKVISFTTPIGDCCLLKPHMASYPKGTRFYRIRAIPEGIDDFPLKSMSTISDCWEPPAHVVGIGRLNKVNESLLYVSPTPDTACEELRVLNNEYFSLIVYEALEEIKVSCIGFSPNVNGLSEEEALKLLMIQDFLKHEFIRDVGKGIEFLYKISESITKDYFDLPPELQDAWCYPSIANKGGYNVCFKPQDRNKLKLHGVQIAKAFKFDEGYAFKVKLVGKLSSNNNDLSFYTIGTNQQKELFPEISTQIPEGVVEEI</sequence>
<keyword evidence="2" id="KW-1185">Reference proteome</keyword>
<dbReference type="RefSeq" id="WP_193156603.1">
    <property type="nucleotide sequence ID" value="NZ_AQGU01000029.1"/>
</dbReference>
<proteinExistence type="predicted"/>
<dbReference type="EMBL" id="AQGU01000029">
    <property type="protein sequence ID" value="MBE0361623.1"/>
    <property type="molecule type" value="Genomic_DNA"/>
</dbReference>
<gene>
    <name evidence="1" type="ORF">PALI_b0623</name>
</gene>
<dbReference type="Proteomes" id="UP000648482">
    <property type="component" value="Unassembled WGS sequence"/>
</dbReference>
<evidence type="ECO:0008006" key="3">
    <source>
        <dbReference type="Google" id="ProtNLM"/>
    </source>
</evidence>
<comment type="caution">
    <text evidence="1">The sequence shown here is derived from an EMBL/GenBank/DDBJ whole genome shotgun (WGS) entry which is preliminary data.</text>
</comment>